<organism evidence="1 2">
    <name type="scientific">Agathobacter rectalis CAG:36</name>
    <dbReference type="NCBI Taxonomy" id="1263079"/>
    <lineage>
        <taxon>Bacteria</taxon>
        <taxon>Bacillati</taxon>
        <taxon>Bacillota</taxon>
        <taxon>Clostridia</taxon>
        <taxon>Lachnospirales</taxon>
        <taxon>Lachnospiraceae</taxon>
        <taxon>Agathobacter</taxon>
    </lineage>
</organism>
<dbReference type="Proteomes" id="UP000018162">
    <property type="component" value="Unassembled WGS sequence"/>
</dbReference>
<dbReference type="AlphaFoldDB" id="R6TI36"/>
<reference evidence="1" key="1">
    <citation type="submission" date="2012-11" db="EMBL/GenBank/DDBJ databases">
        <title>Dependencies among metagenomic species, viruses, plasmids and units of genetic variation.</title>
        <authorList>
            <person name="Nielsen H.B."/>
            <person name="Almeida M."/>
            <person name="Juncker A.S."/>
            <person name="Rasmussen S."/>
            <person name="Li J."/>
            <person name="Sunagawa S."/>
            <person name="Plichta D."/>
            <person name="Gautier L."/>
            <person name="Le Chatelier E."/>
            <person name="Peletier E."/>
            <person name="Bonde I."/>
            <person name="Nielsen T."/>
            <person name="Manichanh C."/>
            <person name="Arumugam M."/>
            <person name="Batto J."/>
            <person name="Santos M.B.Q.D."/>
            <person name="Blom N."/>
            <person name="Borruel N."/>
            <person name="Burgdorf K.S."/>
            <person name="Boumezbeur F."/>
            <person name="Casellas F."/>
            <person name="Dore J."/>
            <person name="Guarner F."/>
            <person name="Hansen T."/>
            <person name="Hildebrand F."/>
            <person name="Kaas R.S."/>
            <person name="Kennedy S."/>
            <person name="Kristiansen K."/>
            <person name="Kultima J.R."/>
            <person name="Leonard P."/>
            <person name="Levenez F."/>
            <person name="Lund O."/>
            <person name="Moumen B."/>
            <person name="Le Paslier D."/>
            <person name="Pons N."/>
            <person name="Pedersen O."/>
            <person name="Prifti E."/>
            <person name="Qin J."/>
            <person name="Raes J."/>
            <person name="Tap J."/>
            <person name="Tims S."/>
            <person name="Ussery D.W."/>
            <person name="Yamada T."/>
            <person name="MetaHit consortium"/>
            <person name="Renault P."/>
            <person name="Sicheritz-Ponten T."/>
            <person name="Bork P."/>
            <person name="Wang J."/>
            <person name="Brunak S."/>
            <person name="Ehrlich S.D."/>
        </authorList>
    </citation>
    <scope>NUCLEOTIDE SEQUENCE [LARGE SCALE GENOMIC DNA]</scope>
</reference>
<comment type="caution">
    <text evidence="1">The sequence shown here is derived from an EMBL/GenBank/DDBJ whole genome shotgun (WGS) entry which is preliminary data.</text>
</comment>
<accession>R6TI36</accession>
<gene>
    <name evidence="1" type="ORF">BN626_02363</name>
</gene>
<name>R6TI36_9FIRM</name>
<sequence length="142" mass="17099">MVSNNEKVKYIFENFLVDKWLREDRKLNNYVHANGIRFVMDNYVYQNKKEDKHKELIETLQNITDIFLSLLSVIDSIKFHSSDYLDALEMEMKPQEGSQYWVCPIIVEYMNDRFDKKLLQYIQNNEGNGMQFMAEYYNQNKG</sequence>
<evidence type="ECO:0000313" key="2">
    <source>
        <dbReference type="Proteomes" id="UP000018162"/>
    </source>
</evidence>
<dbReference type="EMBL" id="CBFV010000009">
    <property type="protein sequence ID" value="CDC69389.1"/>
    <property type="molecule type" value="Genomic_DNA"/>
</dbReference>
<proteinExistence type="predicted"/>
<evidence type="ECO:0000313" key="1">
    <source>
        <dbReference type="EMBL" id="CDC69389.1"/>
    </source>
</evidence>
<protein>
    <submittedName>
        <fullName evidence="1">Uncharacterized protein</fullName>
    </submittedName>
</protein>